<keyword evidence="2" id="KW-1185">Reference proteome</keyword>
<dbReference type="EMBL" id="GL883106">
    <property type="protein sequence ID" value="EGG06758.1"/>
    <property type="molecule type" value="Genomic_DNA"/>
</dbReference>
<dbReference type="PANTHER" id="PTHR15460:SF3">
    <property type="entry name" value="PEROXISOMAL MEMBRANE PROTEIN 4"/>
    <property type="match status" value="1"/>
</dbReference>
<dbReference type="InParanoid" id="F4RLF0"/>
<reference evidence="2" key="1">
    <citation type="journal article" date="2011" name="Proc. Natl. Acad. Sci. U.S.A.">
        <title>Obligate biotrophy features unraveled by the genomic analysis of rust fungi.</title>
        <authorList>
            <person name="Duplessis S."/>
            <person name="Cuomo C.A."/>
            <person name="Lin Y.-C."/>
            <person name="Aerts A."/>
            <person name="Tisserant E."/>
            <person name="Veneault-Fourrey C."/>
            <person name="Joly D.L."/>
            <person name="Hacquard S."/>
            <person name="Amselem J."/>
            <person name="Cantarel B.L."/>
            <person name="Chiu R."/>
            <person name="Coutinho P.M."/>
            <person name="Feau N."/>
            <person name="Field M."/>
            <person name="Frey P."/>
            <person name="Gelhaye E."/>
            <person name="Goldberg J."/>
            <person name="Grabherr M.G."/>
            <person name="Kodira C.D."/>
            <person name="Kohler A."/>
            <person name="Kuees U."/>
            <person name="Lindquist E.A."/>
            <person name="Lucas S.M."/>
            <person name="Mago R."/>
            <person name="Mauceli E."/>
            <person name="Morin E."/>
            <person name="Murat C."/>
            <person name="Pangilinan J.L."/>
            <person name="Park R."/>
            <person name="Pearson M."/>
            <person name="Quesneville H."/>
            <person name="Rouhier N."/>
            <person name="Sakthikumar S."/>
            <person name="Salamov A.A."/>
            <person name="Schmutz J."/>
            <person name="Selles B."/>
            <person name="Shapiro H."/>
            <person name="Tanguay P."/>
            <person name="Tuskan G.A."/>
            <person name="Henrissat B."/>
            <person name="Van de Peer Y."/>
            <person name="Rouze P."/>
            <person name="Ellis J.G."/>
            <person name="Dodds P.N."/>
            <person name="Schein J.E."/>
            <person name="Zhong S."/>
            <person name="Hamelin R.C."/>
            <person name="Grigoriev I.V."/>
            <person name="Szabo L.J."/>
            <person name="Martin F."/>
        </authorList>
    </citation>
    <scope>NUCLEOTIDE SEQUENCE [LARGE SCALE GENOMIC DNA]</scope>
    <source>
        <strain evidence="2">98AG31 / pathotype 3-4-7</strain>
    </source>
</reference>
<evidence type="ECO:0000313" key="2">
    <source>
        <dbReference type="Proteomes" id="UP000001072"/>
    </source>
</evidence>
<dbReference type="VEuPathDB" id="FungiDB:MELLADRAFT_35781"/>
<name>F4RLF0_MELLP</name>
<evidence type="ECO:0008006" key="3">
    <source>
        <dbReference type="Google" id="ProtNLM"/>
    </source>
</evidence>
<evidence type="ECO:0000313" key="1">
    <source>
        <dbReference type="EMBL" id="EGG06758.1"/>
    </source>
</evidence>
<proteinExistence type="predicted"/>
<sequence>MDEINRLITNPRYQEILAIVKGARNALVYGAKIRFPHALVMSLIFHGGRPLKDRARFVYNATKQHALNLCRFNAIYKTSLLFLRQIGGKEHKIDTFLAGLLGGYFVFGEQNSVNEQIVLYCVSRVISSFLPRAQPAKLPTASKPDIIVTQTTQPKIFSIYAAITWGAVMWLFRWRRHTLQGGLVNSMQYLYLDSEVWSNLKNLLWRRFNFTFQFFLALFSTKLIQANVSSSHR</sequence>
<dbReference type="Pfam" id="PF02466">
    <property type="entry name" value="Tim17"/>
    <property type="match status" value="1"/>
</dbReference>
<dbReference type="AlphaFoldDB" id="F4RLF0"/>
<dbReference type="Proteomes" id="UP000001072">
    <property type="component" value="Unassembled WGS sequence"/>
</dbReference>
<gene>
    <name evidence="1" type="ORF">MELLADRAFT_35781</name>
</gene>
<protein>
    <recommendedName>
        <fullName evidence="3">Peroxisomal membrane protein 4</fullName>
    </recommendedName>
</protein>
<dbReference type="HOGENOM" id="CLU_054132_1_0_1"/>
<dbReference type="STRING" id="747676.F4RLF0"/>
<dbReference type="OrthoDB" id="39659at2759"/>
<dbReference type="PANTHER" id="PTHR15460">
    <property type="entry name" value="PEROXISOMAL MEMBRANE PROTEIN 4"/>
    <property type="match status" value="1"/>
</dbReference>
<dbReference type="GeneID" id="18927499"/>
<dbReference type="GO" id="GO:0005778">
    <property type="term" value="C:peroxisomal membrane"/>
    <property type="evidence" value="ECO:0007669"/>
    <property type="project" value="TreeGrafter"/>
</dbReference>
<dbReference type="eggNOG" id="ENOG502RXMH">
    <property type="taxonomic scope" value="Eukaryota"/>
</dbReference>
<dbReference type="PIRSF" id="PIRSF013674">
    <property type="entry name" value="PXMP4"/>
    <property type="match status" value="1"/>
</dbReference>
<dbReference type="RefSeq" id="XP_007409718.1">
    <property type="nucleotide sequence ID" value="XM_007409656.1"/>
</dbReference>
<organism evidence="2">
    <name type="scientific">Melampsora larici-populina (strain 98AG31 / pathotype 3-4-7)</name>
    <name type="common">Poplar leaf rust fungus</name>
    <dbReference type="NCBI Taxonomy" id="747676"/>
    <lineage>
        <taxon>Eukaryota</taxon>
        <taxon>Fungi</taxon>
        <taxon>Dikarya</taxon>
        <taxon>Basidiomycota</taxon>
        <taxon>Pucciniomycotina</taxon>
        <taxon>Pucciniomycetes</taxon>
        <taxon>Pucciniales</taxon>
        <taxon>Melampsoraceae</taxon>
        <taxon>Melampsora</taxon>
    </lineage>
</organism>
<dbReference type="InterPro" id="IPR019531">
    <property type="entry name" value="Pmp4"/>
</dbReference>
<accession>F4RLF0</accession>
<dbReference type="KEGG" id="mlr:MELLADRAFT_35781"/>